<dbReference type="EMBL" id="DF977000">
    <property type="protein sequence ID" value="GAQ24741.1"/>
    <property type="molecule type" value="Genomic_DNA"/>
</dbReference>
<dbReference type="STRING" id="224999.GCA_001485475_00747"/>
<dbReference type="OrthoDB" id="1653343at2"/>
<reference evidence="2" key="1">
    <citation type="journal article" date="2016" name="Genome Announc.">
        <title>Draft Genome Sequence of the Syntrophic Lactate-Degrading Bacterium Tepidanaerobacter syntrophicus JLT.</title>
        <authorList>
            <person name="Matsuura N."/>
            <person name="Ohashi A."/>
            <person name="Tourlousse D.M."/>
            <person name="Sekiguchi Y."/>
        </authorList>
    </citation>
    <scope>NUCLEOTIDE SEQUENCE [LARGE SCALE GENOMIC DNA]</scope>
    <source>
        <strain evidence="2">JL</strain>
    </source>
</reference>
<feature type="chain" id="PRO_5006864863" evidence="1">
    <location>
        <begin position="27"/>
        <end position="293"/>
    </location>
</feature>
<evidence type="ECO:0000313" key="3">
    <source>
        <dbReference type="Proteomes" id="UP000062160"/>
    </source>
</evidence>
<keyword evidence="3" id="KW-1185">Reference proteome</keyword>
<evidence type="ECO:0000313" key="2">
    <source>
        <dbReference type="EMBL" id="GAQ24741.1"/>
    </source>
</evidence>
<name>A0A0U9HD61_9FIRM</name>
<dbReference type="SUPFAM" id="SSF69318">
    <property type="entry name" value="Integrin alpha N-terminal domain"/>
    <property type="match status" value="1"/>
</dbReference>
<evidence type="ECO:0000256" key="1">
    <source>
        <dbReference type="SAM" id="SignalP"/>
    </source>
</evidence>
<dbReference type="RefSeq" id="WP_059031849.1">
    <property type="nucleotide sequence ID" value="NZ_DF977000.1"/>
</dbReference>
<protein>
    <submittedName>
        <fullName evidence="2">Uncharacterized protein</fullName>
    </submittedName>
</protein>
<proteinExistence type="predicted"/>
<dbReference type="InterPro" id="IPR028994">
    <property type="entry name" value="Integrin_alpha_N"/>
</dbReference>
<gene>
    <name evidence="2" type="ORF">TSYNT_6120</name>
</gene>
<keyword evidence="1" id="KW-0732">Signal</keyword>
<dbReference type="Proteomes" id="UP000062160">
    <property type="component" value="Unassembled WGS sequence"/>
</dbReference>
<accession>A0A0U9HD61</accession>
<organism evidence="2">
    <name type="scientific">Tepidanaerobacter syntrophicus</name>
    <dbReference type="NCBI Taxonomy" id="224999"/>
    <lineage>
        <taxon>Bacteria</taxon>
        <taxon>Bacillati</taxon>
        <taxon>Bacillota</taxon>
        <taxon>Clostridia</taxon>
        <taxon>Thermosediminibacterales</taxon>
        <taxon>Tepidanaerobacteraceae</taxon>
        <taxon>Tepidanaerobacter</taxon>
    </lineage>
</organism>
<dbReference type="AlphaFoldDB" id="A0A0U9HD61"/>
<feature type="signal peptide" evidence="1">
    <location>
        <begin position="1"/>
        <end position="26"/>
    </location>
</feature>
<sequence>MKRFLGILTAFCVLLTAFGFTNLAMGEESSTAPSEQILQSQSEQVLEKLDSRRIKKYKLPQENIFILKQEKADVNGDGKEETVYFLGQKFEDSDIYMEHVYILIENLKGRGYLIKLPEDGDGGYTPDAVLADITGDSVPEIVISLPTGGSGGIINYYIYTAKDDRPRLIFNSQRDIVNVSGNFDENYKAKICIKDPNGTYDIQTLLDLKDRKEIYDELGLYSDGKLQKPGTEIMPYPYGLINVKDLDNDGVYELEAYQSVRGIAGADSIAEIITHWKWVDNAWVVTRIGIEKE</sequence>